<reference evidence="2 3" key="1">
    <citation type="submission" date="2018-03" db="EMBL/GenBank/DDBJ databases">
        <title>Genome sequencing of Phreatobacter sp.</title>
        <authorList>
            <person name="Kim S.-J."/>
            <person name="Heo J."/>
            <person name="Kwon S.-W."/>
        </authorList>
    </citation>
    <scope>NUCLEOTIDE SEQUENCE [LARGE SCALE GENOMIC DNA]</scope>
    <source>
        <strain evidence="2 3">S-12</strain>
    </source>
</reference>
<evidence type="ECO:0000313" key="3">
    <source>
        <dbReference type="Proteomes" id="UP000237889"/>
    </source>
</evidence>
<keyword evidence="3" id="KW-1185">Reference proteome</keyword>
<sequence length="106" mass="11461">MSLLSLQLFHSLALGFAMSGLLVALYRALAAKPASFRLLQGGGAAAVLAVPFLAFAAPAIIVRNTIRGRRIENRRFEFVFLATLIALIWSLMSGRVLTMMLLTLGL</sequence>
<evidence type="ECO:0000256" key="1">
    <source>
        <dbReference type="SAM" id="Phobius"/>
    </source>
</evidence>
<feature type="transmembrane region" description="Helical" evidence="1">
    <location>
        <begin position="46"/>
        <end position="66"/>
    </location>
</feature>
<dbReference type="Proteomes" id="UP000237889">
    <property type="component" value="Chromosome"/>
</dbReference>
<dbReference type="AlphaFoldDB" id="A0A2S0NB20"/>
<protein>
    <submittedName>
        <fullName evidence="2">Uncharacterized protein</fullName>
    </submittedName>
</protein>
<dbReference type="KEGG" id="phr:C6569_09975"/>
<dbReference type="OrthoDB" id="8451574at2"/>
<evidence type="ECO:0000313" key="2">
    <source>
        <dbReference type="EMBL" id="AVO45360.1"/>
    </source>
</evidence>
<feature type="transmembrane region" description="Helical" evidence="1">
    <location>
        <begin position="78"/>
        <end position="102"/>
    </location>
</feature>
<dbReference type="InterPro" id="IPR053803">
    <property type="entry name" value="DUF6949"/>
</dbReference>
<accession>A0A2S0NB20</accession>
<proteinExistence type="predicted"/>
<dbReference type="RefSeq" id="WP_106748701.1">
    <property type="nucleotide sequence ID" value="NZ_CP027668.1"/>
</dbReference>
<name>A0A2S0NB20_9HYPH</name>
<dbReference type="Pfam" id="PF22258">
    <property type="entry name" value="DUF6949"/>
    <property type="match status" value="1"/>
</dbReference>
<organism evidence="2 3">
    <name type="scientific">Phreatobacter cathodiphilus</name>
    <dbReference type="NCBI Taxonomy" id="1868589"/>
    <lineage>
        <taxon>Bacteria</taxon>
        <taxon>Pseudomonadati</taxon>
        <taxon>Pseudomonadota</taxon>
        <taxon>Alphaproteobacteria</taxon>
        <taxon>Hyphomicrobiales</taxon>
        <taxon>Phreatobacteraceae</taxon>
        <taxon>Phreatobacter</taxon>
    </lineage>
</organism>
<keyword evidence="1" id="KW-0812">Transmembrane</keyword>
<dbReference type="EMBL" id="CP027668">
    <property type="protein sequence ID" value="AVO45360.1"/>
    <property type="molecule type" value="Genomic_DNA"/>
</dbReference>
<keyword evidence="1" id="KW-1133">Transmembrane helix</keyword>
<keyword evidence="1" id="KW-0472">Membrane</keyword>
<gene>
    <name evidence="2" type="ORF">C6569_09975</name>
</gene>